<dbReference type="RefSeq" id="WP_228848878.1">
    <property type="nucleotide sequence ID" value="NZ_JADCKQ010000007.1"/>
</dbReference>
<accession>A0A8J7IDS8</accession>
<evidence type="ECO:0000313" key="6">
    <source>
        <dbReference type="EMBL" id="MBI1494084.1"/>
    </source>
</evidence>
<dbReference type="PROSITE" id="PS50977">
    <property type="entry name" value="HTH_TETR_2"/>
    <property type="match status" value="1"/>
</dbReference>
<dbReference type="GO" id="GO:0000976">
    <property type="term" value="F:transcription cis-regulatory region binding"/>
    <property type="evidence" value="ECO:0007669"/>
    <property type="project" value="TreeGrafter"/>
</dbReference>
<evidence type="ECO:0000256" key="1">
    <source>
        <dbReference type="ARBA" id="ARBA00023015"/>
    </source>
</evidence>
<name>A0A8J7IDS8_9RHOB</name>
<sequence length="209" mass="23103">MAGRPRKIAEEFQAFSTAEAILLAAERICGEEGLSAVKLREIARRVGIEPASIYNHYKGLDGVLSAVVVQALDIRAANLEMPDGLTPREQIRLLCLRDTQFLSDRKGIARMVLQDFAEVHDGKPNAFDLHEKRIVEILDVESAILAQLFDTPPARPRLGQIAMVRGNMIITLLAQRWMNGWDTGDADIKQIAELASAFILGLPGEMENT</sequence>
<dbReference type="PANTHER" id="PTHR30055:SF234">
    <property type="entry name" value="HTH-TYPE TRANSCRIPTIONAL REGULATOR BETI"/>
    <property type="match status" value="1"/>
</dbReference>
<feature type="DNA-binding region" description="H-T-H motif" evidence="4">
    <location>
        <begin position="38"/>
        <end position="57"/>
    </location>
</feature>
<dbReference type="InterPro" id="IPR009057">
    <property type="entry name" value="Homeodomain-like_sf"/>
</dbReference>
<dbReference type="Proteomes" id="UP000640583">
    <property type="component" value="Unassembled WGS sequence"/>
</dbReference>
<evidence type="ECO:0000256" key="4">
    <source>
        <dbReference type="PROSITE-ProRule" id="PRU00335"/>
    </source>
</evidence>
<reference evidence="6" key="1">
    <citation type="submission" date="2020-10" db="EMBL/GenBank/DDBJ databases">
        <title>Paenihalocynthiibacter styelae gen. nov., sp. nov., isolated from stalked sea squirt Styela clava.</title>
        <authorList>
            <person name="Kim Y.-O."/>
            <person name="Yoon J.-H."/>
        </authorList>
    </citation>
    <scope>NUCLEOTIDE SEQUENCE</scope>
    <source>
        <strain evidence="6">MYP1-1</strain>
    </source>
</reference>
<evidence type="ECO:0000313" key="7">
    <source>
        <dbReference type="Proteomes" id="UP000640583"/>
    </source>
</evidence>
<dbReference type="PANTHER" id="PTHR30055">
    <property type="entry name" value="HTH-TYPE TRANSCRIPTIONAL REGULATOR RUTR"/>
    <property type="match status" value="1"/>
</dbReference>
<comment type="caution">
    <text evidence="6">The sequence shown here is derived from an EMBL/GenBank/DDBJ whole genome shotgun (WGS) entry which is preliminary data.</text>
</comment>
<dbReference type="PRINTS" id="PR00455">
    <property type="entry name" value="HTHTETR"/>
</dbReference>
<keyword evidence="2 4" id="KW-0238">DNA-binding</keyword>
<organism evidence="6 7">
    <name type="scientific">Halocynthiibacter styelae</name>
    <dbReference type="NCBI Taxonomy" id="2761955"/>
    <lineage>
        <taxon>Bacteria</taxon>
        <taxon>Pseudomonadati</taxon>
        <taxon>Pseudomonadota</taxon>
        <taxon>Alphaproteobacteria</taxon>
        <taxon>Rhodobacterales</taxon>
        <taxon>Paracoccaceae</taxon>
        <taxon>Halocynthiibacter</taxon>
    </lineage>
</organism>
<dbReference type="AlphaFoldDB" id="A0A8J7IDS8"/>
<dbReference type="Pfam" id="PF00440">
    <property type="entry name" value="TetR_N"/>
    <property type="match status" value="1"/>
</dbReference>
<keyword evidence="3" id="KW-0804">Transcription</keyword>
<evidence type="ECO:0000256" key="2">
    <source>
        <dbReference type="ARBA" id="ARBA00023125"/>
    </source>
</evidence>
<dbReference type="InterPro" id="IPR050109">
    <property type="entry name" value="HTH-type_TetR-like_transc_reg"/>
</dbReference>
<keyword evidence="1" id="KW-0805">Transcription regulation</keyword>
<evidence type="ECO:0000259" key="5">
    <source>
        <dbReference type="PROSITE" id="PS50977"/>
    </source>
</evidence>
<dbReference type="EMBL" id="JADCKQ010000007">
    <property type="protein sequence ID" value="MBI1494084.1"/>
    <property type="molecule type" value="Genomic_DNA"/>
</dbReference>
<gene>
    <name evidence="6" type="ORF">H1D41_10590</name>
</gene>
<protein>
    <submittedName>
        <fullName evidence="6">TetR/AcrR family transcriptional regulator</fullName>
    </submittedName>
</protein>
<dbReference type="GO" id="GO:0003700">
    <property type="term" value="F:DNA-binding transcription factor activity"/>
    <property type="evidence" value="ECO:0007669"/>
    <property type="project" value="TreeGrafter"/>
</dbReference>
<feature type="domain" description="HTH tetR-type" evidence="5">
    <location>
        <begin position="15"/>
        <end position="75"/>
    </location>
</feature>
<dbReference type="Gene3D" id="1.10.357.10">
    <property type="entry name" value="Tetracycline Repressor, domain 2"/>
    <property type="match status" value="1"/>
</dbReference>
<keyword evidence="7" id="KW-1185">Reference proteome</keyword>
<evidence type="ECO:0000256" key="3">
    <source>
        <dbReference type="ARBA" id="ARBA00023163"/>
    </source>
</evidence>
<dbReference type="InterPro" id="IPR001647">
    <property type="entry name" value="HTH_TetR"/>
</dbReference>
<dbReference type="SUPFAM" id="SSF46689">
    <property type="entry name" value="Homeodomain-like"/>
    <property type="match status" value="1"/>
</dbReference>
<proteinExistence type="predicted"/>